<dbReference type="InterPro" id="IPR045155">
    <property type="entry name" value="Beta-lactam_cat"/>
</dbReference>
<sequence>MSNSRPSRRSPGWGTPLRLLLRLMVLGIGLGVLTGSALRWFAPQVQRQTLNLPSLLQLAETVEEETPAQNKNKPETNLKPVVGRFQPTREIPELSARWRTIAATQKDLQTSAYMLILDDGRFAQMHADRPMPAASSIKTPILLAALQQVDAGDLHWNEPLVLTKELVGGGAGWMASRPLGSRFPTRVAATEMIRVSDNSATNLLIERVGGQQTINQRFDDLGLRATEVNNWLPDLDGTNTTSAHDLSRSIALVDTGEALSLRSRDLFREVMGSSVTNTLLPTGLMQGLGGAQGAPDSTLASKGYRVYNKTGDIGIAYADAGLIELPDGRRAVAGFLVKGPFNDPRSTNLIRALAAAMAPHLKPEPAPPRRTASPSQESTP</sequence>
<keyword evidence="5" id="KW-1185">Reference proteome</keyword>
<dbReference type="AlphaFoldDB" id="Q7U8A4"/>
<proteinExistence type="predicted"/>
<dbReference type="Gene3D" id="3.40.710.10">
    <property type="entry name" value="DD-peptidase/beta-lactamase superfamily"/>
    <property type="match status" value="1"/>
</dbReference>
<name>Q7U8A4_PARMW</name>
<keyword evidence="2" id="KW-1133">Transmembrane helix</keyword>
<dbReference type="eggNOG" id="COG2367">
    <property type="taxonomic scope" value="Bacteria"/>
</dbReference>
<dbReference type="InterPro" id="IPR012338">
    <property type="entry name" value="Beta-lactam/transpept-like"/>
</dbReference>
<dbReference type="GO" id="GO:0008800">
    <property type="term" value="F:beta-lactamase activity"/>
    <property type="evidence" value="ECO:0007669"/>
    <property type="project" value="UniProtKB-EC"/>
</dbReference>
<dbReference type="EC" id="3.5.2.6" evidence="4"/>
<dbReference type="GO" id="GO:0030655">
    <property type="term" value="P:beta-lactam antibiotic catabolic process"/>
    <property type="evidence" value="ECO:0007669"/>
    <property type="project" value="InterPro"/>
</dbReference>
<feature type="transmembrane region" description="Helical" evidence="2">
    <location>
        <begin position="20"/>
        <end position="42"/>
    </location>
</feature>
<gene>
    <name evidence="4" type="ordered locus">SYNW0718</name>
</gene>
<organism evidence="4 5">
    <name type="scientific">Parasynechococcus marenigrum (strain WH8102)</name>
    <dbReference type="NCBI Taxonomy" id="84588"/>
    <lineage>
        <taxon>Bacteria</taxon>
        <taxon>Bacillati</taxon>
        <taxon>Cyanobacteriota</taxon>
        <taxon>Cyanophyceae</taxon>
        <taxon>Synechococcales</taxon>
        <taxon>Prochlorococcaceae</taxon>
        <taxon>Parasynechococcus</taxon>
        <taxon>Parasynechococcus marenigrum</taxon>
    </lineage>
</organism>
<evidence type="ECO:0000259" key="3">
    <source>
        <dbReference type="Pfam" id="PF13354"/>
    </source>
</evidence>
<dbReference type="STRING" id="84588.SYNW0718"/>
<dbReference type="GO" id="GO:0046677">
    <property type="term" value="P:response to antibiotic"/>
    <property type="evidence" value="ECO:0007669"/>
    <property type="project" value="InterPro"/>
</dbReference>
<keyword evidence="2" id="KW-0472">Membrane</keyword>
<protein>
    <submittedName>
        <fullName evidence="4">Possible beta-lactamase family protein</fullName>
        <ecNumber evidence="4">3.5.2.6</ecNumber>
    </submittedName>
</protein>
<dbReference type="PANTHER" id="PTHR35333:SF4">
    <property type="entry name" value="SLR0121 PROTEIN"/>
    <property type="match status" value="1"/>
</dbReference>
<evidence type="ECO:0000256" key="1">
    <source>
        <dbReference type="SAM" id="MobiDB-lite"/>
    </source>
</evidence>
<evidence type="ECO:0000256" key="2">
    <source>
        <dbReference type="SAM" id="Phobius"/>
    </source>
</evidence>
<reference evidence="4 5" key="1">
    <citation type="journal article" date="2003" name="Nature">
        <title>The genome of a motile marine Synechococcus.</title>
        <authorList>
            <person name="Palenik B."/>
            <person name="Brahamsha B."/>
            <person name="Larimer F."/>
            <person name="Land M."/>
            <person name="Hauser L."/>
            <person name="Chain P."/>
            <person name="Lamerdin J."/>
            <person name="Regala W."/>
            <person name="Allen E.A."/>
            <person name="McCarren J."/>
            <person name="Paulsen I."/>
            <person name="Dufresne A."/>
            <person name="Partensky F."/>
            <person name="Webb E."/>
            <person name="Waterbury J."/>
        </authorList>
    </citation>
    <scope>NUCLEOTIDE SEQUENCE [LARGE SCALE GENOMIC DNA]</scope>
    <source>
        <strain evidence="4 5">WH8102</strain>
    </source>
</reference>
<dbReference type="InterPro" id="IPR000871">
    <property type="entry name" value="Beta-lactam_class-A"/>
</dbReference>
<dbReference type="KEGG" id="syw:SYNW0718"/>
<feature type="region of interest" description="Disordered" evidence="1">
    <location>
        <begin position="359"/>
        <end position="380"/>
    </location>
</feature>
<dbReference type="RefSeq" id="WP_011127585.1">
    <property type="nucleotide sequence ID" value="NC_005070.1"/>
</dbReference>
<dbReference type="HOGENOM" id="CLU_031960_1_2_3"/>
<evidence type="ECO:0000313" key="4">
    <source>
        <dbReference type="EMBL" id="CAE07233.1"/>
    </source>
</evidence>
<dbReference type="EMBL" id="BX569691">
    <property type="protein sequence ID" value="CAE07233.1"/>
    <property type="molecule type" value="Genomic_DNA"/>
</dbReference>
<feature type="domain" description="Beta-lactamase class A catalytic" evidence="3">
    <location>
        <begin position="112"/>
        <end position="333"/>
    </location>
</feature>
<dbReference type="SUPFAM" id="SSF56601">
    <property type="entry name" value="beta-lactamase/transpeptidase-like"/>
    <property type="match status" value="1"/>
</dbReference>
<keyword evidence="4" id="KW-0378">Hydrolase</keyword>
<keyword evidence="2" id="KW-0812">Transmembrane</keyword>
<dbReference type="Proteomes" id="UP000001422">
    <property type="component" value="Chromosome"/>
</dbReference>
<dbReference type="Pfam" id="PF13354">
    <property type="entry name" value="Beta-lactamase2"/>
    <property type="match status" value="1"/>
</dbReference>
<evidence type="ECO:0000313" key="5">
    <source>
        <dbReference type="Proteomes" id="UP000001422"/>
    </source>
</evidence>
<accession>Q7U8A4</accession>
<dbReference type="PANTHER" id="PTHR35333">
    <property type="entry name" value="BETA-LACTAMASE"/>
    <property type="match status" value="1"/>
</dbReference>